<gene>
    <name evidence="2" type="ORF">F2Y87_20165</name>
</gene>
<feature type="transmembrane region" description="Helical" evidence="1">
    <location>
        <begin position="91"/>
        <end position="109"/>
    </location>
</feature>
<feature type="transmembrane region" description="Helical" evidence="1">
    <location>
        <begin position="292"/>
        <end position="311"/>
    </location>
</feature>
<reference evidence="2 3" key="1">
    <citation type="journal article" date="2019" name="Nat. Med.">
        <title>A library of human gut bacterial isolates paired with longitudinal multiomics data enables mechanistic microbiome research.</title>
        <authorList>
            <person name="Poyet M."/>
            <person name="Groussin M."/>
            <person name="Gibbons S.M."/>
            <person name="Avila-Pacheco J."/>
            <person name="Jiang X."/>
            <person name="Kearney S.M."/>
            <person name="Perrotta A.R."/>
            <person name="Berdy B."/>
            <person name="Zhao S."/>
            <person name="Lieberman T.D."/>
            <person name="Swanson P.K."/>
            <person name="Smith M."/>
            <person name="Roesemann S."/>
            <person name="Alexander J.E."/>
            <person name="Rich S.A."/>
            <person name="Livny J."/>
            <person name="Vlamakis H."/>
            <person name="Clish C."/>
            <person name="Bullock K."/>
            <person name="Deik A."/>
            <person name="Scott J."/>
            <person name="Pierce K.A."/>
            <person name="Xavier R.J."/>
            <person name="Alm E.J."/>
        </authorList>
    </citation>
    <scope>NUCLEOTIDE SEQUENCE [LARGE SCALE GENOMIC DNA]</scope>
    <source>
        <strain evidence="2 3">BIOML-A8</strain>
    </source>
</reference>
<evidence type="ECO:0000313" key="2">
    <source>
        <dbReference type="EMBL" id="KAA5415941.1"/>
    </source>
</evidence>
<dbReference type="EMBL" id="VVYX01000027">
    <property type="protein sequence ID" value="KAA5415941.1"/>
    <property type="molecule type" value="Genomic_DNA"/>
</dbReference>
<feature type="transmembrane region" description="Helical" evidence="1">
    <location>
        <begin position="160"/>
        <end position="186"/>
    </location>
</feature>
<name>A0A6L3JW52_9BACE</name>
<feature type="transmembrane region" description="Helical" evidence="1">
    <location>
        <begin position="6"/>
        <end position="23"/>
    </location>
</feature>
<keyword evidence="1" id="KW-1133">Transmembrane helix</keyword>
<keyword evidence="1" id="KW-0812">Transmembrane</keyword>
<feature type="transmembrane region" description="Helical" evidence="1">
    <location>
        <begin position="198"/>
        <end position="217"/>
    </location>
</feature>
<evidence type="ECO:0000256" key="1">
    <source>
        <dbReference type="SAM" id="Phobius"/>
    </source>
</evidence>
<dbReference type="RefSeq" id="WP_149947744.1">
    <property type="nucleotide sequence ID" value="NZ_VVYX01000027.1"/>
</dbReference>
<feature type="transmembrane region" description="Helical" evidence="1">
    <location>
        <begin position="115"/>
        <end position="132"/>
    </location>
</feature>
<protein>
    <submittedName>
        <fullName evidence="2">EpsG family protein</fullName>
    </submittedName>
</protein>
<dbReference type="Pfam" id="PF14897">
    <property type="entry name" value="EpsG"/>
    <property type="match status" value="1"/>
</dbReference>
<comment type="caution">
    <text evidence="2">The sequence shown here is derived from an EMBL/GenBank/DDBJ whole genome shotgun (WGS) entry which is preliminary data.</text>
</comment>
<accession>A0A6L3JW52</accession>
<feature type="transmembrane region" description="Helical" evidence="1">
    <location>
        <begin position="232"/>
        <end position="252"/>
    </location>
</feature>
<dbReference type="AlphaFoldDB" id="A0A6L3JW52"/>
<dbReference type="InterPro" id="IPR049458">
    <property type="entry name" value="EpsG-like"/>
</dbReference>
<feature type="transmembrane region" description="Helical" evidence="1">
    <location>
        <begin position="318"/>
        <end position="337"/>
    </location>
</feature>
<sequence length="352" mass="41590">MLFSYLFYLSSLFVCLFLAYWGSRYNLKSFIYLFILFLACITGFRGYEVGIDTFNYVAIWDSMLVGKPVYIEPGFQWLICFIQKIAISPTVLFIICSLITYSCFVLRLWDFKNIASFPLMIAILFMLVLMPSMNVMRQYCAIAIIFYSTRFLFWKKYTKYIVGIVLASLLHYSALIAISFWGFELLEWKNLTLLKRRFYLILIVVLLFSAQMIYFFVMTEYGHYFEDKEEKLGILTLAKIFFIITSAFLSGIWRKEILSEDDKFIIKISFWMYLLGVLIESLGYFFPYMSRIGLPFSIFAILYWGILFRNTKNMTLNFMYFIALFLFVGLPFLLSMVDNGFGTMPYSFFVKI</sequence>
<proteinExistence type="predicted"/>
<dbReference type="Proteomes" id="UP000482653">
    <property type="component" value="Unassembled WGS sequence"/>
</dbReference>
<keyword evidence="1" id="KW-0472">Membrane</keyword>
<feature type="transmembrane region" description="Helical" evidence="1">
    <location>
        <begin position="30"/>
        <end position="47"/>
    </location>
</feature>
<evidence type="ECO:0000313" key="3">
    <source>
        <dbReference type="Proteomes" id="UP000482653"/>
    </source>
</evidence>
<organism evidence="2 3">
    <name type="scientific">Bacteroides cellulosilyticus</name>
    <dbReference type="NCBI Taxonomy" id="246787"/>
    <lineage>
        <taxon>Bacteria</taxon>
        <taxon>Pseudomonadati</taxon>
        <taxon>Bacteroidota</taxon>
        <taxon>Bacteroidia</taxon>
        <taxon>Bacteroidales</taxon>
        <taxon>Bacteroidaceae</taxon>
        <taxon>Bacteroides</taxon>
    </lineage>
</organism>
<feature type="transmembrane region" description="Helical" evidence="1">
    <location>
        <begin position="264"/>
        <end position="286"/>
    </location>
</feature>